<evidence type="ECO:0000259" key="3">
    <source>
        <dbReference type="Pfam" id="PF13240"/>
    </source>
</evidence>
<evidence type="ECO:0000313" key="6">
    <source>
        <dbReference type="Proteomes" id="UP000190973"/>
    </source>
</evidence>
<feature type="domain" description="Zinc-ribbon" evidence="3">
    <location>
        <begin position="2"/>
        <end position="24"/>
    </location>
</feature>
<comment type="caution">
    <text evidence="5">The sequence shown here is derived from an EMBL/GenBank/DDBJ whole genome shotgun (WGS) entry which is preliminary data.</text>
</comment>
<feature type="region of interest" description="Disordered" evidence="1">
    <location>
        <begin position="78"/>
        <end position="97"/>
    </location>
</feature>
<dbReference type="SUPFAM" id="SSF69304">
    <property type="entry name" value="Tricorn protease N-terminal domain"/>
    <property type="match status" value="1"/>
</dbReference>
<protein>
    <recommendedName>
        <fullName evidence="7">DUF5050 domain-containing protein</fullName>
    </recommendedName>
</protein>
<keyword evidence="2" id="KW-0472">Membrane</keyword>
<dbReference type="InterPro" id="IPR026870">
    <property type="entry name" value="Zinc_ribbon_dom"/>
</dbReference>
<proteinExistence type="predicted"/>
<feature type="domain" description="Prolow-density lipoprotein receptor-related protein 1-like beta-propeller" evidence="4">
    <location>
        <begin position="96"/>
        <end position="206"/>
    </location>
</feature>
<dbReference type="InterPro" id="IPR032485">
    <property type="entry name" value="LRP1-like_beta_prop"/>
</dbReference>
<evidence type="ECO:0000256" key="2">
    <source>
        <dbReference type="SAM" id="Phobius"/>
    </source>
</evidence>
<dbReference type="Proteomes" id="UP000190973">
    <property type="component" value="Unassembled WGS sequence"/>
</dbReference>
<evidence type="ECO:0000256" key="1">
    <source>
        <dbReference type="SAM" id="MobiDB-lite"/>
    </source>
</evidence>
<dbReference type="RefSeq" id="WP_077839962.1">
    <property type="nucleotide sequence ID" value="NZ_JABTAE010000001.1"/>
</dbReference>
<dbReference type="Pfam" id="PF16472">
    <property type="entry name" value="DUF5050"/>
    <property type="match status" value="2"/>
</dbReference>
<evidence type="ECO:0000259" key="4">
    <source>
        <dbReference type="Pfam" id="PF16472"/>
    </source>
</evidence>
<accession>A0A1S8S1F8</accession>
<dbReference type="Pfam" id="PF13240">
    <property type="entry name" value="Zn_Ribbon_1"/>
    <property type="match status" value="1"/>
</dbReference>
<dbReference type="EMBL" id="LZZI01000079">
    <property type="protein sequence ID" value="OOM59290.1"/>
    <property type="molecule type" value="Genomic_DNA"/>
</dbReference>
<feature type="transmembrane region" description="Helical" evidence="2">
    <location>
        <begin position="44"/>
        <end position="63"/>
    </location>
</feature>
<feature type="compositionally biased region" description="Low complexity" evidence="1">
    <location>
        <begin position="81"/>
        <end position="97"/>
    </location>
</feature>
<dbReference type="AlphaFoldDB" id="A0A1S8S1F8"/>
<sequence>MFCGKCGEQLEDEAIFCDNCGTKITNDKEEWKGDKKRGNKLKKVSIITVSIFILVIGLAFWKINSNNGTVNKEVSKTLSDNASNSNNKKNVLGSGNTNSNTVNGSLATEYNDEIYFRQYDKSTSKNTLYKMNKDGTDVKVVLDDIGNCVNIVDGWAYYTKVNNQGNGWSIGKIKLDGSEEKQLLNDGNKCYYSNLSVVNGENYYINTLLNAKGCAIGKIGDETLVVGNLISINTEEEYSNLNVTEDGIYYIKYIAEYDEKNNWNKVINRNFEICKADLDGKNERVLLKEECILDEISELVVDGKNIYYGLRPSDSKEYSIYRLENDDEKTKSLIAKGYSFNIANDGYIYYIRNDNKLEKIKADNPSEYKVIDEDFSANSINVVDNWIFYFDGRHLTNGKMKTDGTKIND</sequence>
<keyword evidence="2" id="KW-0812">Transmembrane</keyword>
<feature type="domain" description="Prolow-density lipoprotein receptor-related protein 1-like beta-propeller" evidence="4">
    <location>
        <begin position="271"/>
        <end position="406"/>
    </location>
</feature>
<organism evidence="5 6">
    <name type="scientific">Clostridium beijerinckii</name>
    <name type="common">Clostridium MP</name>
    <dbReference type="NCBI Taxonomy" id="1520"/>
    <lineage>
        <taxon>Bacteria</taxon>
        <taxon>Bacillati</taxon>
        <taxon>Bacillota</taxon>
        <taxon>Clostridia</taxon>
        <taxon>Eubacteriales</taxon>
        <taxon>Clostridiaceae</taxon>
        <taxon>Clostridium</taxon>
    </lineage>
</organism>
<keyword evidence="2" id="KW-1133">Transmembrane helix</keyword>
<evidence type="ECO:0008006" key="7">
    <source>
        <dbReference type="Google" id="ProtNLM"/>
    </source>
</evidence>
<reference evidence="5 6" key="1">
    <citation type="submission" date="2016-05" db="EMBL/GenBank/DDBJ databases">
        <title>Microbial solvent formation.</title>
        <authorList>
            <person name="Poehlein A."/>
            <person name="Montoya Solano J.D."/>
            <person name="Flitsch S."/>
            <person name="Krabben P."/>
            <person name="Duerre P."/>
            <person name="Daniel R."/>
        </authorList>
    </citation>
    <scope>NUCLEOTIDE SEQUENCE [LARGE SCALE GENOMIC DNA]</scope>
    <source>
        <strain evidence="5 6">DSM 53</strain>
    </source>
</reference>
<gene>
    <name evidence="5" type="ORF">CLBCK_35890</name>
</gene>
<evidence type="ECO:0000313" key="5">
    <source>
        <dbReference type="EMBL" id="OOM59290.1"/>
    </source>
</evidence>
<name>A0A1S8S1F8_CLOBE</name>